<reference evidence="3" key="1">
    <citation type="submission" date="2021-12" db="EMBL/GenBank/DDBJ databases">
        <authorList>
            <person name="King R."/>
        </authorList>
    </citation>
    <scope>NUCLEOTIDE SEQUENCE</scope>
</reference>
<gene>
    <name evidence="3" type="ORF">CHILSU_LOCUS10128</name>
</gene>
<dbReference type="PANTHER" id="PTHR16166:SF141">
    <property type="entry name" value="INTERMEMBRANE LIPID TRANSFER PROTEIN VPS13D"/>
    <property type="match status" value="1"/>
</dbReference>
<accession>A0ABN8EBG3</accession>
<dbReference type="PANTHER" id="PTHR16166">
    <property type="entry name" value="VACUOLAR PROTEIN SORTING-ASSOCIATED PROTEIN VPS13"/>
    <property type="match status" value="1"/>
</dbReference>
<feature type="compositionally biased region" description="Pro residues" evidence="1">
    <location>
        <begin position="470"/>
        <end position="482"/>
    </location>
</feature>
<dbReference type="InterPro" id="IPR026847">
    <property type="entry name" value="VPS13"/>
</dbReference>
<feature type="region of interest" description="Disordered" evidence="1">
    <location>
        <begin position="458"/>
        <end position="488"/>
    </location>
</feature>
<dbReference type="InterPro" id="IPR009543">
    <property type="entry name" value="VPS13_VAB"/>
</dbReference>
<evidence type="ECO:0000313" key="4">
    <source>
        <dbReference type="Proteomes" id="UP001153292"/>
    </source>
</evidence>
<name>A0ABN8EBG3_CHISP</name>
<feature type="region of interest" description="Disordered" evidence="1">
    <location>
        <begin position="1075"/>
        <end position="1096"/>
    </location>
</feature>
<protein>
    <recommendedName>
        <fullName evidence="2">Vacuolar protein sorting-associated protein 13 VPS13 adaptor binding domain-containing protein</fullName>
    </recommendedName>
</protein>
<proteinExistence type="predicted"/>
<evidence type="ECO:0000313" key="3">
    <source>
        <dbReference type="EMBL" id="CAH0692632.1"/>
    </source>
</evidence>
<dbReference type="Pfam" id="PF25036">
    <property type="entry name" value="VPS13_VAB"/>
    <property type="match status" value="1"/>
</dbReference>
<dbReference type="EMBL" id="OU963899">
    <property type="protein sequence ID" value="CAH0692632.1"/>
    <property type="molecule type" value="Genomic_DNA"/>
</dbReference>
<feature type="compositionally biased region" description="Pro residues" evidence="1">
    <location>
        <begin position="50"/>
        <end position="61"/>
    </location>
</feature>
<feature type="compositionally biased region" description="Gly residues" evidence="1">
    <location>
        <begin position="25"/>
        <end position="43"/>
    </location>
</feature>
<evidence type="ECO:0000256" key="1">
    <source>
        <dbReference type="SAM" id="MobiDB-lite"/>
    </source>
</evidence>
<dbReference type="Proteomes" id="UP001153292">
    <property type="component" value="Chromosome 6"/>
</dbReference>
<feature type="domain" description="Vacuolar protein sorting-associated protein 13 VPS13 adaptor binding" evidence="2">
    <location>
        <begin position="533"/>
        <end position="960"/>
    </location>
</feature>
<organism evidence="3 4">
    <name type="scientific">Chilo suppressalis</name>
    <name type="common">Asiatic rice borer moth</name>
    <dbReference type="NCBI Taxonomy" id="168631"/>
    <lineage>
        <taxon>Eukaryota</taxon>
        <taxon>Metazoa</taxon>
        <taxon>Ecdysozoa</taxon>
        <taxon>Arthropoda</taxon>
        <taxon>Hexapoda</taxon>
        <taxon>Insecta</taxon>
        <taxon>Pterygota</taxon>
        <taxon>Neoptera</taxon>
        <taxon>Endopterygota</taxon>
        <taxon>Lepidoptera</taxon>
        <taxon>Glossata</taxon>
        <taxon>Ditrysia</taxon>
        <taxon>Pyraloidea</taxon>
        <taxon>Crambidae</taxon>
        <taxon>Crambinae</taxon>
        <taxon>Chilo</taxon>
    </lineage>
</organism>
<evidence type="ECO:0000259" key="2">
    <source>
        <dbReference type="Pfam" id="PF25036"/>
    </source>
</evidence>
<feature type="region of interest" description="Disordered" evidence="1">
    <location>
        <begin position="1"/>
        <end position="65"/>
    </location>
</feature>
<keyword evidence="4" id="KW-1185">Reference proteome</keyword>
<feature type="region of interest" description="Disordered" evidence="1">
    <location>
        <begin position="1761"/>
        <end position="1780"/>
    </location>
</feature>
<sequence length="1824" mass="191322">MRSGGWANSPDVESHRRSLPEFGPAGQGAGGGAGPGSGAGGWGVYWLRSQPPPTPPRPPSPQNKSSIWPLKAVQVSADCITLCVIDDCLDSDVPLLEVSFGELRVEQDLRKEEEGLEDPLLVCTPAGPAPSVIGGAEAGAGAVAAAGATAAAGSGRLSAILSADYYNRTLSGWEPVIEPWRFETSWESTLTSELSPGRVQVEVRALETLGVNVTCALVELCQLVRHNWAADYYGQWAGGEAGQSPKGSPAGHRRRSPFVPYALRNRTGHRLWFTTLSTTAHQAVESTAGWGGPDDSWVCVRADETEPFSFGARRRARHHATASASASASAERAPALHLLALRLEGWAPPDPVCVDRVGIYFRHITHTKSGSTARIVFEVSLEGSARKLVTVRSALVLVNRLPHALELRVPRDHAHMQGSWTGGGVRVAVVGAGQSWAAPVSARPAALWARPLLHAPHAPHAPHAERGPALGPPGPAPGPTPAPAAIDWRDAPHPAHAALLHYQCRAPPDYVYRFCCSIVRERFPPDRGAPMAGHTLTLVPALRLDNLLPVEMHYRCGPAAASASATAPAPAAMGALAAGQTRPFHEVNVEEGVEISVRVEGFGWSSALLVGGGGGAGTGGSGGGSFTARLKLRDTRARRLYLTARVNISNTDAITVSVLAAYWLVNRSGLPLVAGAGVAAGGGAGAGAGAESGEAAGQGAEHEVARVVQPLLFSFTGADQAPTLSVRLGHQRAPTAQWCSPFGLGPGITVKRLTCRGAGAGAGAEPGSESGEEREYWIGVEVRAGRGRRRDTNIVTFTPRYQLHNNTPFTLQFAQKCTATTVSDPGATATHVVAVAGCFLPWHWPRPDRPRLLCVRVLSSASSSASASASAISSASTPTPLTAWSGGARVDAPRTTHFACREVAGGASGTAGSGGGYVVLRVEVVGRGASLYVLVSGADAAPPPLLIHNHSPVSIMYHQAGCSEESVVGSHGTSRWALPEPEGARAVVLRAPGGTRACVQLADPAPPAQAAPATLHYQNFVLVAFTPNAHTDANGAMADDEDVLVLEVPLGSTKVILGKKRYGDRSQLWRRGPGQQLVHEGSSPPQPTDAQLNDDNTLSPHAMVLDIEEAAPRPGVASRLVVRRADGRRASTQAWRLTRARRMQCAHRNLCVRPAPPAGLVPGNRAVLALAVADRERGARTQLVSWPTLRPGSGRLAVSLHAQGPTRVISVRDAEAPELNWIEKDEEEEEVETRRGRREWEVVVSLGGLGLSLVARAPHAELLHCVLAGLSLRAALADHCALALTVRHMQWDNQLLGTSSPVLLYCLPDRGGGAGSGGESLPALHMSLEVERTRHRRYNAVFFKHLVVVLRPLAVRLEERLILLLWLWASGGAEGQEGEGDEGADEAEGAARRSLSDLTALAATRYYFGLIKVMPSQIRLSMTTASKLEGELSALKRRLGLTLIRFEDAAVELEPFVRAHAFEPAPQLAAQLLAHFKDELKWQAAKILGSVDFLGNPLGFVADVSEGVTGLLLEGNVAALLQNVTHGLSNSAAKVTESLGDGLERVVSDEAHEETRRRIRSAAPGAHLAAGFRGLGLGILGGVTSLVKHSYEGAAAEGLPGFLAGVGKGLVGTVTKPVIGVLDLAAETASALRDTSRRSDKWVPGRVRPPRVAGGAGGLLPRYSASAADGLQLLHALAGGRELFLAYRPVRDQPHDIRALLSDACLRILTCKHAAPAPAPAPHVVMETPLSNLVSCSTVSIDGAHYVELCVRGGGASGGSGGGSAGAGAGGGGGGGGGISEGVRRPRVQCDSAELCAWVATHAALAQRLHKEYAHTLHPHPDLA</sequence>